<reference evidence="3 4" key="1">
    <citation type="submission" date="2021-06" db="EMBL/GenBank/DDBJ databases">
        <authorList>
            <person name="Sun Q."/>
            <person name="Li D."/>
        </authorList>
    </citation>
    <scope>NUCLEOTIDE SEQUENCE [LARGE SCALE GENOMIC DNA]</scope>
    <source>
        <strain evidence="3 4">MSJ-4</strain>
    </source>
</reference>
<protein>
    <submittedName>
        <fullName evidence="3">YdcF family protein</fullName>
    </submittedName>
</protein>
<keyword evidence="1" id="KW-0812">Transmembrane</keyword>
<dbReference type="RefSeq" id="WP_216456526.1">
    <property type="nucleotide sequence ID" value="NZ_JAHLQL010000001.1"/>
</dbReference>
<dbReference type="Pfam" id="PF02698">
    <property type="entry name" value="DUF218"/>
    <property type="match status" value="1"/>
</dbReference>
<organism evidence="3 4">
    <name type="scientific">Clostridium simiarum</name>
    <dbReference type="NCBI Taxonomy" id="2841506"/>
    <lineage>
        <taxon>Bacteria</taxon>
        <taxon>Bacillati</taxon>
        <taxon>Bacillota</taxon>
        <taxon>Clostridia</taxon>
        <taxon>Eubacteriales</taxon>
        <taxon>Clostridiaceae</taxon>
        <taxon>Clostridium</taxon>
    </lineage>
</organism>
<evidence type="ECO:0000259" key="2">
    <source>
        <dbReference type="Pfam" id="PF02698"/>
    </source>
</evidence>
<feature type="transmembrane region" description="Helical" evidence="1">
    <location>
        <begin position="130"/>
        <end position="153"/>
    </location>
</feature>
<feature type="transmembrane region" description="Helical" evidence="1">
    <location>
        <begin position="6"/>
        <end position="21"/>
    </location>
</feature>
<proteinExistence type="predicted"/>
<evidence type="ECO:0000313" key="3">
    <source>
        <dbReference type="EMBL" id="MBU5591580.1"/>
    </source>
</evidence>
<dbReference type="PANTHER" id="PTHR30336:SF18">
    <property type="entry name" value="MEMBRANE PROTEIN"/>
    <property type="match status" value="1"/>
</dbReference>
<dbReference type="InterPro" id="IPR003848">
    <property type="entry name" value="DUF218"/>
</dbReference>
<keyword evidence="4" id="KW-1185">Reference proteome</keyword>
<feature type="domain" description="DUF218" evidence="2">
    <location>
        <begin position="164"/>
        <end position="317"/>
    </location>
</feature>
<dbReference type="InterPro" id="IPR051599">
    <property type="entry name" value="Cell_Envelope_Assoc"/>
</dbReference>
<keyword evidence="1" id="KW-1133">Transmembrane helix</keyword>
<evidence type="ECO:0000256" key="1">
    <source>
        <dbReference type="SAM" id="Phobius"/>
    </source>
</evidence>
<dbReference type="EMBL" id="JAHLQL010000001">
    <property type="protein sequence ID" value="MBU5591580.1"/>
    <property type="molecule type" value="Genomic_DNA"/>
</dbReference>
<dbReference type="PANTHER" id="PTHR30336">
    <property type="entry name" value="INNER MEMBRANE PROTEIN, PROBABLE PERMEASE"/>
    <property type="match status" value="1"/>
</dbReference>
<feature type="transmembrane region" description="Helical" evidence="1">
    <location>
        <begin position="97"/>
        <end position="118"/>
    </location>
</feature>
<feature type="transmembrane region" description="Helical" evidence="1">
    <location>
        <begin position="52"/>
        <end position="85"/>
    </location>
</feature>
<accession>A0ABS6EZM7</accession>
<gene>
    <name evidence="3" type="ORF">KQI89_07365</name>
</gene>
<comment type="caution">
    <text evidence="3">The sequence shown here is derived from an EMBL/GenBank/DDBJ whole genome shotgun (WGS) entry which is preliminary data.</text>
</comment>
<sequence length="351" mass="40420">MYLYIFFILISILLIGILLLERRSLWSGFGFLIWAGTSLAVLAILGDTYETNILFIIVLIITGIIIIGFPFYLMSFIFALFATAFKLIKREGGQFRNFLSLFLGIFLVIWVFIIPFFIDKITNPIWQGIFAFISFGTTYFFFVMLCFAIASWLNLVPNPFRKYDYIIVLGSGLMGRRVTPLLASRIDKGIQLFQRYNTKERPVKLIFTGGQGEDEEISEGDAMASYAMDKGIQQENIIIEDKAVDTYENMLFSKGLIQEDVRNRGLKGSYRCIIVTNNFHVFRALLWARKVELKCDGAGSKTKFYFWLNALIREFIGVLYMQKNFHIFILVLAAIISTVLTFINIYFVLPR</sequence>
<keyword evidence="1" id="KW-0472">Membrane</keyword>
<feature type="transmembrane region" description="Helical" evidence="1">
    <location>
        <begin position="28"/>
        <end position="46"/>
    </location>
</feature>
<evidence type="ECO:0000313" key="4">
    <source>
        <dbReference type="Proteomes" id="UP000736583"/>
    </source>
</evidence>
<dbReference type="CDD" id="cd06259">
    <property type="entry name" value="YdcF-like"/>
    <property type="match status" value="1"/>
</dbReference>
<feature type="transmembrane region" description="Helical" evidence="1">
    <location>
        <begin position="327"/>
        <end position="349"/>
    </location>
</feature>
<name>A0ABS6EZM7_9CLOT</name>
<dbReference type="Proteomes" id="UP000736583">
    <property type="component" value="Unassembled WGS sequence"/>
</dbReference>